<dbReference type="AlphaFoldDB" id="A0AAV0B209"/>
<feature type="region of interest" description="Disordered" evidence="1">
    <location>
        <begin position="64"/>
        <end position="90"/>
    </location>
</feature>
<dbReference type="EMBL" id="CALTRL010003009">
    <property type="protein sequence ID" value="CAH7677350.1"/>
    <property type="molecule type" value="Genomic_DNA"/>
</dbReference>
<organism evidence="2 3">
    <name type="scientific">Phakopsora pachyrhizi</name>
    <name type="common">Asian soybean rust disease fungus</name>
    <dbReference type="NCBI Taxonomy" id="170000"/>
    <lineage>
        <taxon>Eukaryota</taxon>
        <taxon>Fungi</taxon>
        <taxon>Dikarya</taxon>
        <taxon>Basidiomycota</taxon>
        <taxon>Pucciniomycotina</taxon>
        <taxon>Pucciniomycetes</taxon>
        <taxon>Pucciniales</taxon>
        <taxon>Phakopsoraceae</taxon>
        <taxon>Phakopsora</taxon>
    </lineage>
</organism>
<gene>
    <name evidence="2" type="ORF">PPACK8108_LOCUS12498</name>
</gene>
<reference evidence="2" key="1">
    <citation type="submission" date="2022-06" db="EMBL/GenBank/DDBJ databases">
        <authorList>
            <consortium name="SYNGENTA / RWTH Aachen University"/>
        </authorList>
    </citation>
    <scope>NUCLEOTIDE SEQUENCE</scope>
</reference>
<name>A0AAV0B209_PHAPC</name>
<evidence type="ECO:0000256" key="1">
    <source>
        <dbReference type="SAM" id="MobiDB-lite"/>
    </source>
</evidence>
<accession>A0AAV0B209</accession>
<dbReference type="Proteomes" id="UP001153365">
    <property type="component" value="Unassembled WGS sequence"/>
</dbReference>
<protein>
    <submittedName>
        <fullName evidence="2">Uncharacterized protein</fullName>
    </submittedName>
</protein>
<evidence type="ECO:0000313" key="3">
    <source>
        <dbReference type="Proteomes" id="UP001153365"/>
    </source>
</evidence>
<sequence length="90" mass="10608">MMKEVGGRLSSTPDVQTAMMGLEKWKKKGNLPEEKIEKLNKDLVESHLKLSMEDNFRNEEKELKRFKHQSQKLDMTQANSISKKHPQRRK</sequence>
<keyword evidence="3" id="KW-1185">Reference proteome</keyword>
<evidence type="ECO:0000313" key="2">
    <source>
        <dbReference type="EMBL" id="CAH7677350.1"/>
    </source>
</evidence>
<proteinExistence type="predicted"/>
<comment type="caution">
    <text evidence="2">The sequence shown here is derived from an EMBL/GenBank/DDBJ whole genome shotgun (WGS) entry which is preliminary data.</text>
</comment>
<feature type="compositionally biased region" description="Polar residues" evidence="1">
    <location>
        <begin position="72"/>
        <end position="81"/>
    </location>
</feature>